<evidence type="ECO:0000259" key="2">
    <source>
        <dbReference type="SMART" id="SM00867"/>
    </source>
</evidence>
<dbReference type="Gene3D" id="2.40.128.110">
    <property type="entry name" value="Lipid/polyisoprenoid-binding, YceI-like"/>
    <property type="match status" value="1"/>
</dbReference>
<dbReference type="AlphaFoldDB" id="A0AB39V078"/>
<keyword evidence="1" id="KW-0732">Signal</keyword>
<dbReference type="SUPFAM" id="SSF101874">
    <property type="entry name" value="YceI-like"/>
    <property type="match status" value="1"/>
</dbReference>
<reference evidence="3" key="1">
    <citation type="submission" date="2024-05" db="EMBL/GenBank/DDBJ databases">
        <title>Genome sequencing of novel strain.</title>
        <authorList>
            <person name="Ganbat D."/>
            <person name="Ganbat S."/>
            <person name="Lee S.-J."/>
        </authorList>
    </citation>
    <scope>NUCLEOTIDE SEQUENCE</scope>
    <source>
        <strain evidence="3">SMD15-11</strain>
    </source>
</reference>
<dbReference type="SMART" id="SM00867">
    <property type="entry name" value="YceI"/>
    <property type="match status" value="1"/>
</dbReference>
<dbReference type="PANTHER" id="PTHR34406:SF1">
    <property type="entry name" value="PROTEIN YCEI"/>
    <property type="match status" value="1"/>
</dbReference>
<proteinExistence type="predicted"/>
<organism evidence="3">
    <name type="scientific">Thermohahella caldifontis</name>
    <dbReference type="NCBI Taxonomy" id="3142973"/>
    <lineage>
        <taxon>Bacteria</taxon>
        <taxon>Pseudomonadati</taxon>
        <taxon>Pseudomonadota</taxon>
        <taxon>Gammaproteobacteria</taxon>
        <taxon>Oceanospirillales</taxon>
        <taxon>Hahellaceae</taxon>
        <taxon>Thermohahella</taxon>
    </lineage>
</organism>
<feature type="signal peptide" evidence="1">
    <location>
        <begin position="1"/>
        <end position="22"/>
    </location>
</feature>
<dbReference type="KEGG" id="tcd:AAIA72_07475"/>
<dbReference type="InterPro" id="IPR007372">
    <property type="entry name" value="Lipid/polyisoprenoid-bd_YceI"/>
</dbReference>
<protein>
    <submittedName>
        <fullName evidence="3">YceI family protein</fullName>
    </submittedName>
</protein>
<sequence>MISLFRFTLGALLLGLSTLATSATYVIDTQGQHAFVQFKISHLGYSWLLGRFDRFEGTFDYDPANPGASKVDVTIDTSSVNSNHAERDKHLRSEDFLFVEKYPGARFVSTRVEAVNADEARIVGNLTLRGVTREIVIDAHRIGGGEDPWGGYRQGFEGRTSFRLKDFGIPKYLGPASETVELYLSLEGVRK</sequence>
<dbReference type="EMBL" id="CP154858">
    <property type="protein sequence ID" value="XDT73798.1"/>
    <property type="molecule type" value="Genomic_DNA"/>
</dbReference>
<dbReference type="RefSeq" id="WP_369602777.1">
    <property type="nucleotide sequence ID" value="NZ_CP154858.1"/>
</dbReference>
<evidence type="ECO:0000313" key="3">
    <source>
        <dbReference type="EMBL" id="XDT73798.1"/>
    </source>
</evidence>
<name>A0AB39V078_9GAMM</name>
<feature type="chain" id="PRO_5044337702" evidence="1">
    <location>
        <begin position="23"/>
        <end position="191"/>
    </location>
</feature>
<evidence type="ECO:0000256" key="1">
    <source>
        <dbReference type="SAM" id="SignalP"/>
    </source>
</evidence>
<dbReference type="NCBIfam" id="NF002994">
    <property type="entry name" value="PRK03757.1"/>
    <property type="match status" value="1"/>
</dbReference>
<feature type="domain" description="Lipid/polyisoprenoid-binding YceI-like" evidence="2">
    <location>
        <begin position="24"/>
        <end position="189"/>
    </location>
</feature>
<gene>
    <name evidence="3" type="ORF">AAIA72_07475</name>
</gene>
<dbReference type="InterPro" id="IPR036761">
    <property type="entry name" value="TTHA0802/YceI-like_sf"/>
</dbReference>
<accession>A0AB39V078</accession>
<dbReference type="Pfam" id="PF04264">
    <property type="entry name" value="YceI"/>
    <property type="match status" value="1"/>
</dbReference>
<dbReference type="PANTHER" id="PTHR34406">
    <property type="entry name" value="PROTEIN YCEI"/>
    <property type="match status" value="1"/>
</dbReference>